<keyword evidence="2" id="KW-0223">Dioxygenase</keyword>
<dbReference type="SUPFAM" id="SSF51197">
    <property type="entry name" value="Clavaminate synthase-like"/>
    <property type="match status" value="1"/>
</dbReference>
<dbReference type="Pfam" id="PF05721">
    <property type="entry name" value="PhyH"/>
    <property type="match status" value="1"/>
</dbReference>
<accession>A0ABU0YWU5</accession>
<dbReference type="PANTHER" id="PTHR20883">
    <property type="entry name" value="PHYTANOYL-COA DIOXYGENASE DOMAIN CONTAINING 1"/>
    <property type="match status" value="1"/>
</dbReference>
<dbReference type="PANTHER" id="PTHR20883:SF48">
    <property type="entry name" value="ECTOINE DIOXYGENASE"/>
    <property type="match status" value="1"/>
</dbReference>
<sequence>MDSVRVREKPFALATEEIAAYQARGVLFPRPAISAAAAQGLLQKFEALERQEGGRISKRTNHKPHLLLTWLADLVRHPTILDQVESLLGPNLLCWASDFFSKSPDDGMRVTWHQDSTYWGLSKPDIVTAWVAFTPSTVASGCLRVVPGSHLKDQLPHGDTFAADNMLSRGQEIKVAVDERDAVDVVLQPGELSLHHVRLIHGSEPNRADHRRIGFAIRYLPTSVRQTSGMRDTASLVRGRDDFGHFDLEPAPVSDFHPDAVAFHAKSYDDTTAILYAGAAQRPA</sequence>
<reference evidence="3" key="1">
    <citation type="submission" date="2023-08" db="EMBL/GenBank/DDBJ databases">
        <title>Rhodospirillaceae gen. nov., a novel taxon isolated from the Yangtze River Yuezi River estuary sludge.</title>
        <authorList>
            <person name="Ruan L."/>
        </authorList>
    </citation>
    <scope>NUCLEOTIDE SEQUENCE [LARGE SCALE GENOMIC DNA]</scope>
    <source>
        <strain evidence="3">R-7</strain>
    </source>
</reference>
<comment type="cofactor">
    <cofactor evidence="1">
        <name>Fe(2+)</name>
        <dbReference type="ChEBI" id="CHEBI:29033"/>
    </cofactor>
</comment>
<keyword evidence="2" id="KW-0560">Oxidoreductase</keyword>
<evidence type="ECO:0000256" key="1">
    <source>
        <dbReference type="ARBA" id="ARBA00001954"/>
    </source>
</evidence>
<name>A0ABU0YWU5_9PROT</name>
<keyword evidence="3" id="KW-1185">Reference proteome</keyword>
<dbReference type="EMBL" id="JAUYVI010000009">
    <property type="protein sequence ID" value="MDQ7251143.1"/>
    <property type="molecule type" value="Genomic_DNA"/>
</dbReference>
<dbReference type="RefSeq" id="WP_379961221.1">
    <property type="nucleotide sequence ID" value="NZ_JAUYVI010000009.1"/>
</dbReference>
<dbReference type="Gene3D" id="2.60.120.620">
    <property type="entry name" value="q2cbj1_9rhob like domain"/>
    <property type="match status" value="1"/>
</dbReference>
<gene>
    <name evidence="2" type="ORF">Q8A70_25880</name>
</gene>
<evidence type="ECO:0000313" key="3">
    <source>
        <dbReference type="Proteomes" id="UP001230156"/>
    </source>
</evidence>
<comment type="caution">
    <text evidence="2">The sequence shown here is derived from an EMBL/GenBank/DDBJ whole genome shotgun (WGS) entry which is preliminary data.</text>
</comment>
<dbReference type="Proteomes" id="UP001230156">
    <property type="component" value="Unassembled WGS sequence"/>
</dbReference>
<protein>
    <submittedName>
        <fullName evidence="2">Phytanoyl-CoA dioxygenase family protein</fullName>
    </submittedName>
</protein>
<proteinExistence type="predicted"/>
<dbReference type="GO" id="GO:0051213">
    <property type="term" value="F:dioxygenase activity"/>
    <property type="evidence" value="ECO:0007669"/>
    <property type="project" value="UniProtKB-KW"/>
</dbReference>
<organism evidence="2 3">
    <name type="scientific">Dongia sedimenti</name>
    <dbReference type="NCBI Taxonomy" id="3064282"/>
    <lineage>
        <taxon>Bacteria</taxon>
        <taxon>Pseudomonadati</taxon>
        <taxon>Pseudomonadota</taxon>
        <taxon>Alphaproteobacteria</taxon>
        <taxon>Rhodospirillales</taxon>
        <taxon>Dongiaceae</taxon>
        <taxon>Dongia</taxon>
    </lineage>
</organism>
<evidence type="ECO:0000313" key="2">
    <source>
        <dbReference type="EMBL" id="MDQ7251143.1"/>
    </source>
</evidence>
<dbReference type="InterPro" id="IPR008775">
    <property type="entry name" value="Phytyl_CoA_dOase-like"/>
</dbReference>